<dbReference type="SUPFAM" id="SSF55797">
    <property type="entry name" value="PR-1-like"/>
    <property type="match status" value="1"/>
</dbReference>
<dbReference type="Gene3D" id="3.40.33.10">
    <property type="entry name" value="CAP"/>
    <property type="match status" value="1"/>
</dbReference>
<dbReference type="InterPro" id="IPR035940">
    <property type="entry name" value="CAP_sf"/>
</dbReference>
<reference evidence="2 3" key="1">
    <citation type="journal article" date="2020" name="bioRxiv">
        <title>Metabolic contributions of an alphaproteobacterial endosymbiont in the apicomplexan Cardiosporidium cionae.</title>
        <authorList>
            <person name="Hunter E.S."/>
            <person name="Paight C.J."/>
            <person name="Lane C.E."/>
        </authorList>
    </citation>
    <scope>NUCLEOTIDE SEQUENCE [LARGE SCALE GENOMIC DNA]</scope>
    <source>
        <strain evidence="2">ESH_2018</strain>
    </source>
</reference>
<dbReference type="EMBL" id="JADAQX010000695">
    <property type="protein sequence ID" value="KAF8819558.1"/>
    <property type="molecule type" value="Genomic_DNA"/>
</dbReference>
<dbReference type="PANTHER" id="PTHR10334">
    <property type="entry name" value="CYSTEINE-RICH SECRETORY PROTEIN-RELATED"/>
    <property type="match status" value="1"/>
</dbReference>
<dbReference type="Pfam" id="PF00188">
    <property type="entry name" value="CAP"/>
    <property type="match status" value="1"/>
</dbReference>
<dbReference type="CDD" id="cd05380">
    <property type="entry name" value="CAP_euk"/>
    <property type="match status" value="1"/>
</dbReference>
<accession>A0ABQ7J6H0</accession>
<keyword evidence="3" id="KW-1185">Reference proteome</keyword>
<proteinExistence type="predicted"/>
<dbReference type="SMART" id="SM00198">
    <property type="entry name" value="SCP"/>
    <property type="match status" value="1"/>
</dbReference>
<organism evidence="2 3">
    <name type="scientific">Cardiosporidium cionae</name>
    <dbReference type="NCBI Taxonomy" id="476202"/>
    <lineage>
        <taxon>Eukaryota</taxon>
        <taxon>Sar</taxon>
        <taxon>Alveolata</taxon>
        <taxon>Apicomplexa</taxon>
        <taxon>Aconoidasida</taxon>
        <taxon>Nephromycida</taxon>
        <taxon>Cardiosporidium</taxon>
    </lineage>
</organism>
<protein>
    <submittedName>
        <fullName evidence="2">SCP family extracellular subfamily protein</fullName>
    </submittedName>
</protein>
<dbReference type="InterPro" id="IPR001283">
    <property type="entry name" value="CRISP-related"/>
</dbReference>
<gene>
    <name evidence="2" type="ORF">IE077_000837</name>
</gene>
<evidence type="ECO:0000313" key="2">
    <source>
        <dbReference type="EMBL" id="KAF8819558.1"/>
    </source>
</evidence>
<dbReference type="Proteomes" id="UP000823046">
    <property type="component" value="Unassembled WGS sequence"/>
</dbReference>
<sequence>MCSVPHSVQSHVQMDNSGHFQVPAFYENEIQATPNFYPLPQTYYPKAVNIANVEAAQSGVLGFIAFGHAISQQMRPLKVQFLNLWRKIISQWRYMISELYSQDNCYCKRDTTGLSACEPRELLLSGYQAPLNTSTLPKARLLQVLGNVQPSGSFDWYPIVNDKVSASPLAVFEGFNSLNTTPAASLPISSPLVQVRDLSSSLPTEAQNPDAMLRTVGGLFNGLLGGSTASAASTTQQQSSLLGNLLGSLLGVVGKSPTTAVPATNNAVGTLDIERLLNALGFGQRFPVQSPYLPVGSYYPPYDPRNLKGYSFPGTPLPVNPGPLGNFPGLSFSGNNPQGTTGVYPPRGTTGIYPNGGTGGYYPPQWTTGGYPTNGYYPPQGTTGGYPTNGYYPPQGTTGGYPTNGYYAPRGGGGVYGTPGAVYPKGGTAGALPAGFLPNVDFSTGKSAAQSSRTLSSVPFSPAYTGSQSYPLPQSILNVGATQQPLSAAETSVVYTILGYVNNLLAKVAKNGSFRSVDSRNNPTMAAPADISAEGLLNFVDQNVNKTTLPKELVTLVDKNNVQTALKKGIELLLTNQNVTQFKTDVLLAHNKYRTLGNLPSVQWDHSLESYSRAHLQRLNGLNECPLQHSSTTERAQYGSFYNLGENLYAIWETNQFPSADKVVQAWFDERNCYRYGPVGAACTLLSTPECTSNKNNPFSLTGHFTQMMWSTLTQIGCDVLKCSKYNGVGEKYMVGCTYGTIGNAGGNTLGEFPFNNVVARQLGLNTVSCA</sequence>
<dbReference type="InterPro" id="IPR014044">
    <property type="entry name" value="CAP_dom"/>
</dbReference>
<evidence type="ECO:0000313" key="3">
    <source>
        <dbReference type="Proteomes" id="UP000823046"/>
    </source>
</evidence>
<evidence type="ECO:0000259" key="1">
    <source>
        <dbReference type="SMART" id="SM00198"/>
    </source>
</evidence>
<name>A0ABQ7J6H0_9APIC</name>
<feature type="domain" description="SCP" evidence="1">
    <location>
        <begin position="581"/>
        <end position="747"/>
    </location>
</feature>
<comment type="caution">
    <text evidence="2">The sequence shown here is derived from an EMBL/GenBank/DDBJ whole genome shotgun (WGS) entry which is preliminary data.</text>
</comment>